<gene>
    <name evidence="4" type="ORF">BN1051_01047</name>
</gene>
<dbReference type="InterPro" id="IPR010872">
    <property type="entry name" value="MDMPI_C-term_domain"/>
</dbReference>
<dbReference type="InterPro" id="IPR036527">
    <property type="entry name" value="SCP2_sterol-bd_dom_sf"/>
</dbReference>
<sequence>MSEPTSVPSPADRSNAADSGLPHSAGAGAGSSEPDTSRLLEFLDQAAEDFHRHAAALTDSEVRAPSLLPGWSRGHVLAHVAGVAHGMARQLEYAADGRRIELYDGGAEGRNAAIEADAVLPAEDLHTRVAAGLDRARAAFHRLDDAAWNAPISYRDGTVKTGGLALWRELAIHAVDLGSGPEPDGWSQELCAHLFDFLAARVPEGLRLRLEPAGMDPLVLTHPASPAPFNTVTVRGIASDIAAWLAGRTPTLGSLEVDGGGGLPELLPWPSALAR</sequence>
<dbReference type="InterPro" id="IPR034660">
    <property type="entry name" value="DinB/YfiT-like"/>
</dbReference>
<feature type="domain" description="MDMPI C-terminal" evidence="2">
    <location>
        <begin position="186"/>
        <end position="263"/>
    </location>
</feature>
<protein>
    <submittedName>
        <fullName evidence="4">Mycothiol-dependent maleylpyruvate isomerase</fullName>
    </submittedName>
</protein>
<dbReference type="GO" id="GO:0046872">
    <property type="term" value="F:metal ion binding"/>
    <property type="evidence" value="ECO:0007669"/>
    <property type="project" value="InterPro"/>
</dbReference>
<evidence type="ECO:0000256" key="1">
    <source>
        <dbReference type="SAM" id="MobiDB-lite"/>
    </source>
</evidence>
<dbReference type="InterPro" id="IPR024344">
    <property type="entry name" value="MDMPI_metal-binding"/>
</dbReference>
<keyword evidence="4" id="KW-0670">Pyruvate</keyword>
<dbReference type="NCBIfam" id="TIGR03083">
    <property type="entry name" value="maleylpyruvate isomerase family mycothiol-dependent enzyme"/>
    <property type="match status" value="1"/>
</dbReference>
<accession>A0A078MSB6</accession>
<name>A0A078MSB6_9MICC</name>
<dbReference type="SUPFAM" id="SSF55718">
    <property type="entry name" value="SCP-like"/>
    <property type="match status" value="1"/>
</dbReference>
<proteinExistence type="predicted"/>
<dbReference type="Gene3D" id="1.20.120.450">
    <property type="entry name" value="dinb family like domain"/>
    <property type="match status" value="1"/>
</dbReference>
<dbReference type="SUPFAM" id="SSF109854">
    <property type="entry name" value="DinB/YfiT-like putative metalloenzymes"/>
    <property type="match status" value="1"/>
</dbReference>
<feature type="region of interest" description="Disordered" evidence="1">
    <location>
        <begin position="1"/>
        <end position="35"/>
    </location>
</feature>
<dbReference type="InterPro" id="IPR017517">
    <property type="entry name" value="Maleyloyr_isom"/>
</dbReference>
<dbReference type="Pfam" id="PF07398">
    <property type="entry name" value="MDMPI_C"/>
    <property type="match status" value="1"/>
</dbReference>
<evidence type="ECO:0000313" key="4">
    <source>
        <dbReference type="EMBL" id="CEA07726.1"/>
    </source>
</evidence>
<evidence type="ECO:0000259" key="3">
    <source>
        <dbReference type="Pfam" id="PF11716"/>
    </source>
</evidence>
<feature type="domain" description="Mycothiol-dependent maleylpyruvate isomerase metal-binding" evidence="3">
    <location>
        <begin position="43"/>
        <end position="177"/>
    </location>
</feature>
<evidence type="ECO:0000259" key="2">
    <source>
        <dbReference type="Pfam" id="PF07398"/>
    </source>
</evidence>
<organism evidence="4">
    <name type="scientific">Arthrobacter saudimassiliensis</name>
    <dbReference type="NCBI Taxonomy" id="1461584"/>
    <lineage>
        <taxon>Bacteria</taxon>
        <taxon>Bacillati</taxon>
        <taxon>Actinomycetota</taxon>
        <taxon>Actinomycetes</taxon>
        <taxon>Micrococcales</taxon>
        <taxon>Micrococcaceae</taxon>
        <taxon>Arthrobacter</taxon>
    </lineage>
</organism>
<dbReference type="EMBL" id="LN483070">
    <property type="protein sequence ID" value="CEA07726.1"/>
    <property type="molecule type" value="Genomic_DNA"/>
</dbReference>
<dbReference type="PATRIC" id="fig|1461584.3.peg.1039"/>
<dbReference type="GO" id="GO:0016853">
    <property type="term" value="F:isomerase activity"/>
    <property type="evidence" value="ECO:0007669"/>
    <property type="project" value="UniProtKB-KW"/>
</dbReference>
<keyword evidence="4" id="KW-0413">Isomerase</keyword>
<dbReference type="AlphaFoldDB" id="A0A078MSB6"/>
<dbReference type="Pfam" id="PF11716">
    <property type="entry name" value="MDMPI_N"/>
    <property type="match status" value="1"/>
</dbReference>
<reference evidence="4" key="1">
    <citation type="submission" date="2014-07" db="EMBL/GenBank/DDBJ databases">
        <authorList>
            <person name="Urmite Genomes Urmite Genomes"/>
        </authorList>
    </citation>
    <scope>NUCLEOTIDE SEQUENCE</scope>
    <source>
        <strain evidence="4">11W110_air</strain>
    </source>
</reference>